<dbReference type="InterPro" id="IPR001206">
    <property type="entry name" value="Diacylglycerol_kinase_cat_dom"/>
</dbReference>
<comment type="caution">
    <text evidence="4">The sequence shown here is derived from an EMBL/GenBank/DDBJ whole genome shotgun (WGS) entry which is preliminary data.</text>
</comment>
<dbReference type="PROSITE" id="PS50146">
    <property type="entry name" value="DAGK"/>
    <property type="match status" value="1"/>
</dbReference>
<evidence type="ECO:0000313" key="6">
    <source>
        <dbReference type="Proteomes" id="UP001152797"/>
    </source>
</evidence>
<dbReference type="Pfam" id="PF00781">
    <property type="entry name" value="DAGK_cat"/>
    <property type="match status" value="1"/>
</dbReference>
<keyword evidence="1" id="KW-0812">Transmembrane</keyword>
<evidence type="ECO:0000313" key="5">
    <source>
        <dbReference type="EMBL" id="CAL4799580.1"/>
    </source>
</evidence>
<dbReference type="OrthoDB" id="242257at2759"/>
<dbReference type="InterPro" id="IPR017438">
    <property type="entry name" value="ATP-NAD_kinase_N"/>
</dbReference>
<keyword evidence="1" id="KW-0472">Membrane</keyword>
<proteinExistence type="predicted"/>
<dbReference type="AlphaFoldDB" id="A0A9P1GGI3"/>
<dbReference type="SMART" id="SM00046">
    <property type="entry name" value="DAGKc"/>
    <property type="match status" value="1"/>
</dbReference>
<feature type="domain" description="DAGKc" evidence="3">
    <location>
        <begin position="258"/>
        <end position="401"/>
    </location>
</feature>
<dbReference type="SUPFAM" id="SSF111331">
    <property type="entry name" value="NAD kinase/diacylglycerol kinase-like"/>
    <property type="match status" value="1"/>
</dbReference>
<dbReference type="PANTHER" id="PTHR11255">
    <property type="entry name" value="DIACYLGLYCEROL KINASE"/>
    <property type="match status" value="1"/>
</dbReference>
<dbReference type="EMBL" id="CAMXCT020005401">
    <property type="protein sequence ID" value="CAL1165643.1"/>
    <property type="molecule type" value="Genomic_DNA"/>
</dbReference>
<keyword evidence="2" id="KW-0732">Signal</keyword>
<keyword evidence="1" id="KW-1133">Transmembrane helix</keyword>
<protein>
    <submittedName>
        <fullName evidence="5">Diacylglycerol kinase (DAG kinase)</fullName>
    </submittedName>
</protein>
<keyword evidence="5" id="KW-0808">Transferase</keyword>
<dbReference type="GO" id="GO:0016020">
    <property type="term" value="C:membrane"/>
    <property type="evidence" value="ECO:0007669"/>
    <property type="project" value="TreeGrafter"/>
</dbReference>
<dbReference type="InterPro" id="IPR037607">
    <property type="entry name" value="DGK"/>
</dbReference>
<dbReference type="Gene3D" id="2.60.200.40">
    <property type="match status" value="1"/>
</dbReference>
<evidence type="ECO:0000256" key="1">
    <source>
        <dbReference type="SAM" id="Phobius"/>
    </source>
</evidence>
<name>A0A9P1GGI3_9DINO</name>
<reference evidence="5 6" key="2">
    <citation type="submission" date="2024-05" db="EMBL/GenBank/DDBJ databases">
        <authorList>
            <person name="Chen Y."/>
            <person name="Shah S."/>
            <person name="Dougan E. K."/>
            <person name="Thang M."/>
            <person name="Chan C."/>
        </authorList>
    </citation>
    <scope>NUCLEOTIDE SEQUENCE [LARGE SCALE GENOMIC DNA]</scope>
</reference>
<reference evidence="4" key="1">
    <citation type="submission" date="2022-10" db="EMBL/GenBank/DDBJ databases">
        <authorList>
            <person name="Chen Y."/>
            <person name="Dougan E. K."/>
            <person name="Chan C."/>
            <person name="Rhodes N."/>
            <person name="Thang M."/>
        </authorList>
    </citation>
    <scope>NUCLEOTIDE SEQUENCE</scope>
</reference>
<evidence type="ECO:0000313" key="4">
    <source>
        <dbReference type="EMBL" id="CAI4012268.1"/>
    </source>
</evidence>
<dbReference type="GO" id="GO:0007165">
    <property type="term" value="P:signal transduction"/>
    <property type="evidence" value="ECO:0007669"/>
    <property type="project" value="InterPro"/>
</dbReference>
<evidence type="ECO:0000256" key="2">
    <source>
        <dbReference type="SAM" id="SignalP"/>
    </source>
</evidence>
<dbReference type="Gene3D" id="3.40.50.10330">
    <property type="entry name" value="Probable inorganic polyphosphate/atp-NAD kinase, domain 1"/>
    <property type="match status" value="1"/>
</dbReference>
<organism evidence="4">
    <name type="scientific">Cladocopium goreaui</name>
    <dbReference type="NCBI Taxonomy" id="2562237"/>
    <lineage>
        <taxon>Eukaryota</taxon>
        <taxon>Sar</taxon>
        <taxon>Alveolata</taxon>
        <taxon>Dinophyceae</taxon>
        <taxon>Suessiales</taxon>
        <taxon>Symbiodiniaceae</taxon>
        <taxon>Cladocopium</taxon>
    </lineage>
</organism>
<keyword evidence="5" id="KW-0418">Kinase</keyword>
<dbReference type="EMBL" id="CAMXCT030005401">
    <property type="protein sequence ID" value="CAL4799580.1"/>
    <property type="molecule type" value="Genomic_DNA"/>
</dbReference>
<keyword evidence="6" id="KW-1185">Reference proteome</keyword>
<dbReference type="EMBL" id="CAMXCT010005401">
    <property type="protein sequence ID" value="CAI4012268.1"/>
    <property type="molecule type" value="Genomic_DNA"/>
</dbReference>
<gene>
    <name evidence="4" type="ORF">C1SCF055_LOCUS37346</name>
</gene>
<feature type="chain" id="PRO_5043272969" evidence="2">
    <location>
        <begin position="21"/>
        <end position="659"/>
    </location>
</feature>
<feature type="signal peptide" evidence="2">
    <location>
        <begin position="1"/>
        <end position="20"/>
    </location>
</feature>
<sequence length="659" mass="73280">MTRACHAWALTLLALRLVTAAQDGSVFTPIFLERTELVDDINSSSKCREDWDCPLDSPMCDRGRLHCKDIWDFNASKGNCTCDGCSIQEIVKDPERNNVSDCVYECKIRPDCKGFQALYTEEETSVPKTFRCRLFRIDEPKASASTFLTGDGQGDQYCFHKVANETQCAAHISCLSASQGHCCPDRNGVMLWCCKYSNGQLYTMLVTMIAILLLCLVVSMYCHCRGYGRSLTTPADELRDNVNFPDGSTDVRPQAVPASDRYIIAFVNTGSGDQRGDAFAKQLDECMDTGGKAYVMPHKLDEGLEKIKENIQAEKDCAVLACGGDGTVTWLLSALQTLKVDPKKLPPVGIIPLGTGNDLARSLGWGPALTDNGDIARYIRRAQMAEPKEIDQWKLTLQVKGNSLLPPALSHPQITAVGYFTNYFSVGLDAQTAYGVGQARATSLGKGCFQCRCWPFRWLHGGFLCYCLKAPNCLRCLCCRTRPLAGRRWWNFFFSEKKEMEVFLDGNRYSFDRKEIRQFTLANLNSYGAGMLLYPLDQVHPNDGKLEVFTLESPAGVVGMTLSKKILKAPFGNIPILKQSEKVVLELKTGQYYQMDGEPWLLNMPCTATVELHKRVKMLCCTREGDGAGVWSGCQDRSFWDRDSAHQMASMASSSGSRS</sequence>
<dbReference type="Proteomes" id="UP001152797">
    <property type="component" value="Unassembled WGS sequence"/>
</dbReference>
<evidence type="ECO:0000259" key="3">
    <source>
        <dbReference type="PROSITE" id="PS50146"/>
    </source>
</evidence>
<accession>A0A9P1GGI3</accession>
<feature type="transmembrane region" description="Helical" evidence="1">
    <location>
        <begin position="201"/>
        <end position="222"/>
    </location>
</feature>
<dbReference type="GO" id="GO:0004143">
    <property type="term" value="F:ATP-dependent diacylglycerol kinase activity"/>
    <property type="evidence" value="ECO:0007669"/>
    <property type="project" value="InterPro"/>
</dbReference>
<dbReference type="InterPro" id="IPR016064">
    <property type="entry name" value="NAD/diacylglycerol_kinase_sf"/>
</dbReference>